<dbReference type="KEGG" id="sesp:BN6_57840"/>
<feature type="region of interest" description="Disordered" evidence="1">
    <location>
        <begin position="1"/>
        <end position="21"/>
    </location>
</feature>
<dbReference type="eggNOG" id="ENOG502ZBUP">
    <property type="taxonomic scope" value="Bacteria"/>
</dbReference>
<dbReference type="EMBL" id="HE804045">
    <property type="protein sequence ID" value="CCH33042.1"/>
    <property type="molecule type" value="Genomic_DNA"/>
</dbReference>
<evidence type="ECO:0000313" key="5">
    <source>
        <dbReference type="EMBL" id="CCH33042.1"/>
    </source>
</evidence>
<accession>K0K685</accession>
<proteinExistence type="predicted"/>
<name>K0K685_SACES</name>
<dbReference type="Pfam" id="PF23494">
    <property type="entry name" value="bPH_10"/>
    <property type="match status" value="1"/>
</dbReference>
<feature type="transmembrane region" description="Helical" evidence="2">
    <location>
        <begin position="97"/>
        <end position="118"/>
    </location>
</feature>
<evidence type="ECO:0000256" key="1">
    <source>
        <dbReference type="SAM" id="MobiDB-lite"/>
    </source>
</evidence>
<evidence type="ECO:0000313" key="6">
    <source>
        <dbReference type="Proteomes" id="UP000006281"/>
    </source>
</evidence>
<reference evidence="5 6" key="1">
    <citation type="journal article" date="2012" name="BMC Genomics">
        <title>Complete genome sequence of Saccharothrix espanaensis DSM 44229T and comparison to the other completely sequenced Pseudonocardiaceae.</title>
        <authorList>
            <person name="Strobel T."/>
            <person name="Al-Dilaimi A."/>
            <person name="Blom J."/>
            <person name="Gessner A."/>
            <person name="Kalinowski J."/>
            <person name="Luzhetska M."/>
            <person name="Puhler A."/>
            <person name="Szczepanowski R."/>
            <person name="Bechthold A."/>
            <person name="Ruckert C."/>
        </authorList>
    </citation>
    <scope>NUCLEOTIDE SEQUENCE [LARGE SCALE GENOMIC DNA]</scope>
    <source>
        <strain evidence="6">ATCC 51144 / DSM 44229 / JCM 9112 / NBRC 15066 / NRRL 15764</strain>
    </source>
</reference>
<dbReference type="Pfam" id="PF23493">
    <property type="entry name" value="CysS_C"/>
    <property type="match status" value="1"/>
</dbReference>
<keyword evidence="2" id="KW-0812">Transmembrane</keyword>
<dbReference type="PATRIC" id="fig|1179773.3.peg.5813"/>
<evidence type="ECO:0000256" key="2">
    <source>
        <dbReference type="SAM" id="Phobius"/>
    </source>
</evidence>
<protein>
    <submittedName>
        <fullName evidence="5">Putative membrane protein</fullName>
    </submittedName>
</protein>
<dbReference type="Proteomes" id="UP000006281">
    <property type="component" value="Chromosome"/>
</dbReference>
<feature type="domain" description="Cysteinyl-tRNA ligase anticodon binding" evidence="3">
    <location>
        <begin position="208"/>
        <end position="260"/>
    </location>
</feature>
<organism evidence="5 6">
    <name type="scientific">Saccharothrix espanaensis (strain ATCC 51144 / DSM 44229 / JCM 9112 / NBRC 15066 / NRRL 15764)</name>
    <dbReference type="NCBI Taxonomy" id="1179773"/>
    <lineage>
        <taxon>Bacteria</taxon>
        <taxon>Bacillati</taxon>
        <taxon>Actinomycetota</taxon>
        <taxon>Actinomycetes</taxon>
        <taxon>Pseudonocardiales</taxon>
        <taxon>Pseudonocardiaceae</taxon>
        <taxon>Saccharothrix</taxon>
    </lineage>
</organism>
<sequence length="264" mass="29412">MRHNGARHPREPRRKRSRYTRHGTCGIGRSRGIEHVNRPNGVTVVDPPWLSAFIWFGFPVIGAAAVYLVKVLAGWLLTLPWVPFEGPLRLVDSIPEPWSTTGAIVLGLVGGLVLTVLAKHDSLALAVDPQEIVFTRGDESTTIPADQVASAFLDGKQIVVLGRRQQELARESSDLRSAEVAEAFRGQGYRWLDADPHRESFRRWVPETPGLPTGANALLKAREQALRGKEKSAGDARELRDELARVGVVVRDHKDRQYWRLSLD</sequence>
<gene>
    <name evidence="5" type="ordered locus">BN6_57840</name>
</gene>
<evidence type="ECO:0000259" key="4">
    <source>
        <dbReference type="Pfam" id="PF23494"/>
    </source>
</evidence>
<keyword evidence="6" id="KW-1185">Reference proteome</keyword>
<dbReference type="AlphaFoldDB" id="K0K685"/>
<dbReference type="InterPro" id="IPR056411">
    <property type="entry name" value="CysS_C"/>
</dbReference>
<dbReference type="BioCyc" id="SESP1179773:BN6_RS27830-MONOMER"/>
<keyword evidence="2" id="KW-1133">Transmembrane helix</keyword>
<feature type="transmembrane region" description="Helical" evidence="2">
    <location>
        <begin position="53"/>
        <end position="77"/>
    </location>
</feature>
<dbReference type="HOGENOM" id="CLU_092058_0_0_11"/>
<keyword evidence="2" id="KW-0472">Membrane</keyword>
<feature type="domain" description="YqeB PH" evidence="4">
    <location>
        <begin position="43"/>
        <end position="191"/>
    </location>
</feature>
<dbReference type="InterPro" id="IPR057798">
    <property type="entry name" value="PH_YqeB"/>
</dbReference>
<evidence type="ECO:0000259" key="3">
    <source>
        <dbReference type="Pfam" id="PF23493"/>
    </source>
</evidence>